<dbReference type="EMBL" id="CAJNOJ010000409">
    <property type="protein sequence ID" value="CAF1437553.1"/>
    <property type="molecule type" value="Genomic_DNA"/>
</dbReference>
<evidence type="ECO:0000256" key="1">
    <source>
        <dbReference type="ARBA" id="ARBA00022737"/>
    </source>
</evidence>
<dbReference type="Proteomes" id="UP000663852">
    <property type="component" value="Unassembled WGS sequence"/>
</dbReference>
<reference evidence="3" key="1">
    <citation type="submission" date="2021-02" db="EMBL/GenBank/DDBJ databases">
        <authorList>
            <person name="Nowell W R."/>
        </authorList>
    </citation>
    <scope>NUCLEOTIDE SEQUENCE</scope>
</reference>
<dbReference type="PROSITE" id="PS51996">
    <property type="entry name" value="TR_MART"/>
    <property type="match status" value="1"/>
</dbReference>
<feature type="repeat" description="NHL" evidence="2">
    <location>
        <begin position="735"/>
        <end position="771"/>
    </location>
</feature>
<dbReference type="AlphaFoldDB" id="A0A815NH77"/>
<gene>
    <name evidence="3" type="ORF">EDS130_LOCUS38629</name>
</gene>
<evidence type="ECO:0000313" key="3">
    <source>
        <dbReference type="EMBL" id="CAF1437553.1"/>
    </source>
</evidence>
<feature type="repeat" description="NHL" evidence="2">
    <location>
        <begin position="640"/>
        <end position="671"/>
    </location>
</feature>
<feature type="repeat" description="NHL" evidence="2">
    <location>
        <begin position="685"/>
        <end position="721"/>
    </location>
</feature>
<protein>
    <submittedName>
        <fullName evidence="3">Uncharacterized protein</fullName>
    </submittedName>
</protein>
<accession>A0A815NH77</accession>
<organism evidence="3 4">
    <name type="scientific">Adineta ricciae</name>
    <name type="common">Rotifer</name>
    <dbReference type="NCBI Taxonomy" id="249248"/>
    <lineage>
        <taxon>Eukaryota</taxon>
        <taxon>Metazoa</taxon>
        <taxon>Spiralia</taxon>
        <taxon>Gnathifera</taxon>
        <taxon>Rotifera</taxon>
        <taxon>Eurotatoria</taxon>
        <taxon>Bdelloidea</taxon>
        <taxon>Adinetida</taxon>
        <taxon>Adinetidae</taxon>
        <taxon>Adineta</taxon>
    </lineage>
</organism>
<dbReference type="Gene3D" id="2.120.10.30">
    <property type="entry name" value="TolB, C-terminal domain"/>
    <property type="match status" value="2"/>
</dbReference>
<dbReference type="OrthoDB" id="10021022at2759"/>
<sequence length="774" mass="88134">MAALTASNGAEHLELFSLVWLDNNLVEKRGTQEKLRAIINYLKKFHDIKSCQNYIEQRPKDDRIVLIVNGQLGRHLVLSVHNLQQVFSIYVYCMNKQDNEQWAHDFTKVKQVVTELDELISYIQADFKIQKKVSEPLTIMYSTTEVRGQFVFSQCLIDCLLRMEYEEEDKTELIALCMDEYIDNDSEKARIDEFKTSYLPCRAIWWYTRESFVYKTLNAALRKQSIHMMFLYRSFIFDLWKQLADHQSKIELTVYRSQLITKEELEILKGNVDQLISVNSFFSSSCNRDAALFLLGDTRLPIDSERVLFEIVADFRKVNTKPFANITMFSQFAQEEEVLFMLGSIFRIKKVIEPAEDKVWVIQLELCSDEENDLVDVLIEMKSQNGSGKTNLRTLGKLLLRMGKIDHAEYYYQLFLDRLSADALLRKNLYEDLAEVAGLKHHLDASVIWAKKAIEFDRAFRSTRNNQVVLISPTARWIQDGITIAGYHGIEEELNQLLQPEGLFVDDDGTAFIADSGNHRIVAWKEGDNVTGRLVAGGNGEGPRMDQLSRPTDVVLDKKDNSLIICDPGNRRVVRWSQQCGTTCGEIVLDNIKCCGLAIDDKGNIYVTDTEYHLVKRYEKGNKIGQLVAGGNGDGLDLNQLNSPNRVCVGKDGAVYVSEYDNHRVTKWLRGTNVGIVVAGGREDGVDLEHLSCPQGIAVDDKNTLYIADMANHRVIKWLSGARKGEIIAGGNGEGGNANQLTCPLGLSFNRHGDLYVSEWENNRVQLFYIHKIK</sequence>
<evidence type="ECO:0000313" key="4">
    <source>
        <dbReference type="Proteomes" id="UP000663852"/>
    </source>
</evidence>
<dbReference type="InterPro" id="IPR050952">
    <property type="entry name" value="TRIM-NHL_E3_ligases"/>
</dbReference>
<dbReference type="InterPro" id="IPR001258">
    <property type="entry name" value="NHL_repeat"/>
</dbReference>
<keyword evidence="1" id="KW-0677">Repeat</keyword>
<dbReference type="PANTHER" id="PTHR24104">
    <property type="entry name" value="E3 UBIQUITIN-PROTEIN LIGASE NHLRC1-RELATED"/>
    <property type="match status" value="1"/>
</dbReference>
<dbReference type="CDD" id="cd05819">
    <property type="entry name" value="NHL"/>
    <property type="match status" value="1"/>
</dbReference>
<dbReference type="InterPro" id="IPR011042">
    <property type="entry name" value="6-blade_b-propeller_TolB-like"/>
</dbReference>
<dbReference type="PANTHER" id="PTHR24104:SF25">
    <property type="entry name" value="PROTEIN LIN-41"/>
    <property type="match status" value="1"/>
</dbReference>
<dbReference type="Pfam" id="PF01436">
    <property type="entry name" value="NHL"/>
    <property type="match status" value="3"/>
</dbReference>
<dbReference type="Gene3D" id="3.90.176.10">
    <property type="entry name" value="Toxin ADP-ribosyltransferase, Chain A, domain 1"/>
    <property type="match status" value="1"/>
</dbReference>
<name>A0A815NH77_ADIRI</name>
<proteinExistence type="predicted"/>
<comment type="caution">
    <text evidence="3">The sequence shown here is derived from an EMBL/GenBank/DDBJ whole genome shotgun (WGS) entry which is preliminary data.</text>
</comment>
<dbReference type="SUPFAM" id="SSF101898">
    <property type="entry name" value="NHL repeat"/>
    <property type="match status" value="1"/>
</dbReference>
<dbReference type="SUPFAM" id="SSF56399">
    <property type="entry name" value="ADP-ribosylation"/>
    <property type="match status" value="1"/>
</dbReference>
<dbReference type="GO" id="GO:0008270">
    <property type="term" value="F:zinc ion binding"/>
    <property type="evidence" value="ECO:0007669"/>
    <property type="project" value="UniProtKB-KW"/>
</dbReference>
<dbReference type="PROSITE" id="PS51125">
    <property type="entry name" value="NHL"/>
    <property type="match status" value="3"/>
</dbReference>
<evidence type="ECO:0000256" key="2">
    <source>
        <dbReference type="PROSITE-ProRule" id="PRU00504"/>
    </source>
</evidence>